<dbReference type="InterPro" id="IPR006674">
    <property type="entry name" value="HD_domain"/>
</dbReference>
<dbReference type="InterPro" id="IPR017771">
    <property type="entry name" value="Cyanamide_hydratase_HD"/>
</dbReference>
<proteinExistence type="predicted"/>
<dbReference type="CDD" id="cd00077">
    <property type="entry name" value="HDc"/>
    <property type="match status" value="1"/>
</dbReference>
<dbReference type="AlphaFoldDB" id="A0A8H8S791"/>
<keyword evidence="3" id="KW-1185">Reference proteome</keyword>
<dbReference type="NCBIfam" id="TIGR03401">
    <property type="entry name" value="cyanamide_fam"/>
    <property type="match status" value="1"/>
</dbReference>
<dbReference type="Gene3D" id="1.10.3210.10">
    <property type="entry name" value="Hypothetical protein af1432"/>
    <property type="match status" value="1"/>
</dbReference>
<evidence type="ECO:0000313" key="3">
    <source>
        <dbReference type="Proteomes" id="UP000443090"/>
    </source>
</evidence>
<dbReference type="OrthoDB" id="409121at2759"/>
<reference evidence="2 3" key="1">
    <citation type="submission" date="2018-05" db="EMBL/GenBank/DDBJ databases">
        <title>Genome sequencing and assembly of the regulated plant pathogen Lachnellula willkommii and related sister species for the development of diagnostic species identification markers.</title>
        <authorList>
            <person name="Giroux E."/>
            <person name="Bilodeau G."/>
        </authorList>
    </citation>
    <scope>NUCLEOTIDE SEQUENCE [LARGE SCALE GENOMIC DNA]</scope>
    <source>
        <strain evidence="2 3">CBS 160.35</strain>
    </source>
</reference>
<dbReference type="SMART" id="SM00471">
    <property type="entry name" value="HDc"/>
    <property type="match status" value="1"/>
</dbReference>
<accession>A0A8H8S791</accession>
<evidence type="ECO:0000313" key="2">
    <source>
        <dbReference type="EMBL" id="TVY48272.1"/>
    </source>
</evidence>
<comment type="caution">
    <text evidence="2">The sequence shown here is derived from an EMBL/GenBank/DDBJ whole genome shotgun (WGS) entry which is preliminary data.</text>
</comment>
<dbReference type="PROSITE" id="PS51831">
    <property type="entry name" value="HD"/>
    <property type="match status" value="1"/>
</dbReference>
<dbReference type="PANTHER" id="PTHR35569:SF1">
    <property type="entry name" value="CYANAMIDE HYDRATASE DDI2-RELATED"/>
    <property type="match status" value="1"/>
</dbReference>
<dbReference type="InterPro" id="IPR003607">
    <property type="entry name" value="HD/PDEase_dom"/>
</dbReference>
<organism evidence="2 3">
    <name type="scientific">Lachnellula occidentalis</name>
    <dbReference type="NCBI Taxonomy" id="215460"/>
    <lineage>
        <taxon>Eukaryota</taxon>
        <taxon>Fungi</taxon>
        <taxon>Dikarya</taxon>
        <taxon>Ascomycota</taxon>
        <taxon>Pezizomycotina</taxon>
        <taxon>Leotiomycetes</taxon>
        <taxon>Helotiales</taxon>
        <taxon>Lachnaceae</taxon>
        <taxon>Lachnellula</taxon>
    </lineage>
</organism>
<evidence type="ECO:0000259" key="1">
    <source>
        <dbReference type="PROSITE" id="PS51831"/>
    </source>
</evidence>
<dbReference type="SUPFAM" id="SSF109604">
    <property type="entry name" value="HD-domain/PDEase-like"/>
    <property type="match status" value="1"/>
</dbReference>
<dbReference type="Proteomes" id="UP000443090">
    <property type="component" value="Unassembled WGS sequence"/>
</dbReference>
<dbReference type="PANTHER" id="PTHR35569">
    <property type="entry name" value="CYANAMIDE HYDRATASE DDI2-RELATED"/>
    <property type="match status" value="1"/>
</dbReference>
<name>A0A8H8S791_9HELO</name>
<protein>
    <submittedName>
        <fullName evidence="2">Cyanamide hydratase</fullName>
    </submittedName>
</protein>
<sequence length="248" mass="26564">MSSPPADPSIAAYGFTAVPRSVTALLALSTASTSPAKPIAISSIPLPSSELARKVQEYAEKELPVETFNHSMRVYYFGLAILTHAFPTWSTPSFTETYLLTALLHDLGSTPTHLPSTHLSFEFHGAILALSLLKSLSSPIPQAESVAEAIIRHQDLGEAGTLTRITALLQLATILDNMGSRPHADLVAMGTIESVVGKYPRKGWSGCFAKTIRRENGLKPWAHTTVLGEADFPVGVEGNVLMAPFDDA</sequence>
<feature type="domain" description="HD" evidence="1">
    <location>
        <begin position="67"/>
        <end position="178"/>
    </location>
</feature>
<dbReference type="Pfam" id="PF01966">
    <property type="entry name" value="HD"/>
    <property type="match status" value="1"/>
</dbReference>
<gene>
    <name evidence="2" type="primary">CAH_0</name>
    <name evidence="2" type="ORF">LOCC1_G001437</name>
</gene>
<dbReference type="EMBL" id="QGMI01000052">
    <property type="protein sequence ID" value="TVY48272.1"/>
    <property type="molecule type" value="Genomic_DNA"/>
</dbReference>